<name>A0A645BE09_9ZZZZ</name>
<keyword evidence="2" id="KW-0378">Hydrolase</keyword>
<dbReference type="InterPro" id="IPR029001">
    <property type="entry name" value="ITPase-like_fam"/>
</dbReference>
<proteinExistence type="inferred from homology"/>
<gene>
    <name evidence="3" type="primary">maf_30</name>
    <name evidence="3" type="ORF">SDC9_110452</name>
</gene>
<protein>
    <submittedName>
        <fullName evidence="3">Septum formation protein Maf</fullName>
    </submittedName>
</protein>
<dbReference type="GO" id="GO:0047429">
    <property type="term" value="F:nucleoside triphosphate diphosphatase activity"/>
    <property type="evidence" value="ECO:0007669"/>
    <property type="project" value="InterPro"/>
</dbReference>
<evidence type="ECO:0000313" key="3">
    <source>
        <dbReference type="EMBL" id="MPM63572.1"/>
    </source>
</evidence>
<comment type="caution">
    <text evidence="3">The sequence shown here is derived from an EMBL/GenBank/DDBJ whole genome shotgun (WGS) entry which is preliminary data.</text>
</comment>
<comment type="cofactor">
    <cofactor evidence="1">
        <name>a divalent metal cation</name>
        <dbReference type="ChEBI" id="CHEBI:60240"/>
    </cofactor>
</comment>
<dbReference type="Pfam" id="PF02545">
    <property type="entry name" value="Maf"/>
    <property type="match status" value="1"/>
</dbReference>
<dbReference type="Gene3D" id="3.90.950.10">
    <property type="match status" value="1"/>
</dbReference>
<dbReference type="NCBIfam" id="TIGR00172">
    <property type="entry name" value="maf"/>
    <property type="match status" value="1"/>
</dbReference>
<dbReference type="SUPFAM" id="SSF52972">
    <property type="entry name" value="ITPase-like"/>
    <property type="match status" value="1"/>
</dbReference>
<dbReference type="AlphaFoldDB" id="A0A645BE09"/>
<organism evidence="3">
    <name type="scientific">bioreactor metagenome</name>
    <dbReference type="NCBI Taxonomy" id="1076179"/>
    <lineage>
        <taxon>unclassified sequences</taxon>
        <taxon>metagenomes</taxon>
        <taxon>ecological metagenomes</taxon>
    </lineage>
</organism>
<dbReference type="HAMAP" id="MF_00528">
    <property type="entry name" value="Maf"/>
    <property type="match status" value="1"/>
</dbReference>
<sequence length="189" mass="19957">MAIILASASPRRRELLAQIGCDFEVVTSDVIEDNAQDIAPEQLALVHAKAKAEAVAMLVNHDDIVIGADTIVVLDGRVYGKPENVEDAKEILSSLSGREHQVITGIAVECRGVILTDYAVTTVKMAILNADDIERYVASGEPMDKAGAYAIQGKGAVFIEGIAGCYSNVVGLPLRKLAIILAKVGVSVS</sequence>
<evidence type="ECO:0000256" key="2">
    <source>
        <dbReference type="ARBA" id="ARBA00022801"/>
    </source>
</evidence>
<evidence type="ECO:0000256" key="1">
    <source>
        <dbReference type="ARBA" id="ARBA00001968"/>
    </source>
</evidence>
<dbReference type="InterPro" id="IPR003697">
    <property type="entry name" value="Maf-like"/>
</dbReference>
<dbReference type="PANTHER" id="PTHR43213:SF5">
    <property type="entry name" value="BIFUNCTIONAL DTTP_UTP PYROPHOSPHATASE_METHYLTRANSFERASE PROTEIN-RELATED"/>
    <property type="match status" value="1"/>
</dbReference>
<dbReference type="PIRSF" id="PIRSF006305">
    <property type="entry name" value="Maf"/>
    <property type="match status" value="1"/>
</dbReference>
<accession>A0A645BE09</accession>
<reference evidence="3" key="1">
    <citation type="submission" date="2019-08" db="EMBL/GenBank/DDBJ databases">
        <authorList>
            <person name="Kucharzyk K."/>
            <person name="Murdoch R.W."/>
            <person name="Higgins S."/>
            <person name="Loffler F."/>
        </authorList>
    </citation>
    <scope>NUCLEOTIDE SEQUENCE</scope>
</reference>
<dbReference type="PANTHER" id="PTHR43213">
    <property type="entry name" value="BIFUNCTIONAL DTTP/UTP PYROPHOSPHATASE/METHYLTRANSFERASE PROTEIN-RELATED"/>
    <property type="match status" value="1"/>
</dbReference>
<dbReference type="EMBL" id="VSSQ01019492">
    <property type="protein sequence ID" value="MPM63572.1"/>
    <property type="molecule type" value="Genomic_DNA"/>
</dbReference>
<dbReference type="CDD" id="cd00555">
    <property type="entry name" value="Maf"/>
    <property type="match status" value="1"/>
</dbReference>